<dbReference type="AlphaFoldDB" id="A0A8H7PRA8"/>
<dbReference type="GO" id="GO:0004526">
    <property type="term" value="F:ribonuclease P activity"/>
    <property type="evidence" value="ECO:0007669"/>
    <property type="project" value="TreeGrafter"/>
</dbReference>
<dbReference type="EMBL" id="JAEPQZ010000008">
    <property type="protein sequence ID" value="KAG2178069.1"/>
    <property type="molecule type" value="Genomic_DNA"/>
</dbReference>
<evidence type="ECO:0000313" key="1">
    <source>
        <dbReference type="EMBL" id="KAG2178069.1"/>
    </source>
</evidence>
<dbReference type="Proteomes" id="UP000654370">
    <property type="component" value="Unassembled WGS sequence"/>
</dbReference>
<keyword evidence="2" id="KW-1185">Reference proteome</keyword>
<accession>A0A8H7PRA8</accession>
<proteinExistence type="predicted"/>
<dbReference type="OrthoDB" id="63112at2759"/>
<dbReference type="GO" id="GO:0000447">
    <property type="term" value="P:endonucleolytic cleavage in ITS1 to separate SSU-rRNA from 5.8S rRNA and LSU-rRNA from tricistronic rRNA transcript (SSU-rRNA, 5.8S rRNA, LSU-rRNA)"/>
    <property type="evidence" value="ECO:0007669"/>
    <property type="project" value="TreeGrafter"/>
</dbReference>
<evidence type="ECO:0000313" key="2">
    <source>
        <dbReference type="Proteomes" id="UP000654370"/>
    </source>
</evidence>
<reference evidence="1" key="1">
    <citation type="submission" date="2020-12" db="EMBL/GenBank/DDBJ databases">
        <title>Metabolic potential, ecology and presence of endohyphal bacteria is reflected in genomic diversity of Mucoromycotina.</title>
        <authorList>
            <person name="Muszewska A."/>
            <person name="Okrasinska A."/>
            <person name="Steczkiewicz K."/>
            <person name="Drgas O."/>
            <person name="Orlowska M."/>
            <person name="Perlinska-Lenart U."/>
            <person name="Aleksandrzak-Piekarczyk T."/>
            <person name="Szatraj K."/>
            <person name="Zielenkiewicz U."/>
            <person name="Pilsyk S."/>
            <person name="Malc E."/>
            <person name="Mieczkowski P."/>
            <person name="Kruszewska J.S."/>
            <person name="Biernat P."/>
            <person name="Pawlowska J."/>
        </authorList>
    </citation>
    <scope>NUCLEOTIDE SEQUENCE</scope>
    <source>
        <strain evidence="1">WA0000067209</strain>
    </source>
</reference>
<gene>
    <name evidence="1" type="ORF">INT43_003322</name>
</gene>
<dbReference type="GO" id="GO:0001682">
    <property type="term" value="P:tRNA 5'-leader removal"/>
    <property type="evidence" value="ECO:0007669"/>
    <property type="project" value="InterPro"/>
</dbReference>
<dbReference type="PANTHER" id="PTHR15396:SF1">
    <property type="entry name" value="RIBONUCLEASE P PROTEIN SUBUNIT P40"/>
    <property type="match status" value="1"/>
</dbReference>
<sequence>THLDTEDVATIDGEGRLILSLQKESYEAFGLEGKAAKFASKGQRYIVVLDLSKPSFRPGSKIYDRAKWCIENNLSRPFKMAMTRVNNTTGESLDVPLTSVKHEKKTFLWHTETANNIVIPTLENLSLTTGETPHPKWQEDALEAHEWIGLASLASQRITISDRPDPFVSVYNVPEPRTNGNVSMVRSSGLIPPHYVEQLLVILRKLCFVEQCWGALTVWGYKDSPLAWHGREHGYLTNGENDYTMLLLRDKHGNDREPVICYQASGAQETL</sequence>
<protein>
    <submittedName>
        <fullName evidence="1">Uncharacterized protein</fullName>
    </submittedName>
</protein>
<comment type="caution">
    <text evidence="1">The sequence shown here is derived from an EMBL/GenBank/DDBJ whole genome shotgun (WGS) entry which is preliminary data.</text>
</comment>
<dbReference type="GO" id="GO:0030681">
    <property type="term" value="C:multimeric ribonuclease P complex"/>
    <property type="evidence" value="ECO:0007669"/>
    <property type="project" value="TreeGrafter"/>
</dbReference>
<dbReference type="GO" id="GO:0000171">
    <property type="term" value="F:ribonuclease MRP activity"/>
    <property type="evidence" value="ECO:0007669"/>
    <property type="project" value="TreeGrafter"/>
</dbReference>
<name>A0A8H7PRA8_MORIS</name>
<dbReference type="PANTHER" id="PTHR15396">
    <property type="entry name" value="RIBONUCLEASE P PROTEIN SUBUNIT P40"/>
    <property type="match status" value="1"/>
</dbReference>
<dbReference type="Pfam" id="PF08584">
    <property type="entry name" value="Ribonuc_P_40"/>
    <property type="match status" value="1"/>
</dbReference>
<dbReference type="InterPro" id="IPR013893">
    <property type="entry name" value="RNase_P_Rpp40"/>
</dbReference>
<feature type="non-terminal residue" evidence="1">
    <location>
        <position position="1"/>
    </location>
</feature>
<dbReference type="GO" id="GO:0000172">
    <property type="term" value="C:ribonuclease MRP complex"/>
    <property type="evidence" value="ECO:0007669"/>
    <property type="project" value="TreeGrafter"/>
</dbReference>
<organism evidence="1 2">
    <name type="scientific">Mortierella isabellina</name>
    <name type="common">Filamentous fungus</name>
    <name type="synonym">Umbelopsis isabellina</name>
    <dbReference type="NCBI Taxonomy" id="91625"/>
    <lineage>
        <taxon>Eukaryota</taxon>
        <taxon>Fungi</taxon>
        <taxon>Fungi incertae sedis</taxon>
        <taxon>Mucoromycota</taxon>
        <taxon>Mucoromycotina</taxon>
        <taxon>Umbelopsidomycetes</taxon>
        <taxon>Umbelopsidales</taxon>
        <taxon>Umbelopsidaceae</taxon>
        <taxon>Umbelopsis</taxon>
    </lineage>
</organism>